<comment type="caution">
    <text evidence="1">The sequence shown here is derived from an EMBL/GenBank/DDBJ whole genome shotgun (WGS) entry which is preliminary data.</text>
</comment>
<dbReference type="Pfam" id="PF13651">
    <property type="entry name" value="EcoRI_methylase"/>
    <property type="match status" value="1"/>
</dbReference>
<reference evidence="1 2" key="1">
    <citation type="journal article" date="2016" name="Nat. Commun.">
        <title>Thousands of microbial genomes shed light on interconnected biogeochemical processes in an aquifer system.</title>
        <authorList>
            <person name="Anantharaman K."/>
            <person name="Brown C.T."/>
            <person name="Hug L.A."/>
            <person name="Sharon I."/>
            <person name="Castelle C.J."/>
            <person name="Probst A.J."/>
            <person name="Thomas B.C."/>
            <person name="Singh A."/>
            <person name="Wilkins M.J."/>
            <person name="Karaoz U."/>
            <person name="Brodie E.L."/>
            <person name="Williams K.H."/>
            <person name="Hubbard S.S."/>
            <person name="Banfield J.F."/>
        </authorList>
    </citation>
    <scope>NUCLEOTIDE SEQUENCE [LARGE SCALE GENOMIC DNA]</scope>
</reference>
<dbReference type="AlphaFoldDB" id="A0A1F8H018"/>
<accession>A0A1F8H018</accession>
<name>A0A1F8H018_9BACT</name>
<organism evidence="1 2">
    <name type="scientific">Candidatus Yanofskybacteria bacterium RIFCSPLOWO2_02_FULL_43_10b</name>
    <dbReference type="NCBI Taxonomy" id="1802704"/>
    <lineage>
        <taxon>Bacteria</taxon>
        <taxon>Candidatus Yanofskyibacteriota</taxon>
    </lineage>
</organism>
<gene>
    <name evidence="1" type="ORF">A3I92_00600</name>
</gene>
<protein>
    <submittedName>
        <fullName evidence="1">Uncharacterized protein</fullName>
    </submittedName>
</protein>
<sequence>MKSKFMENKNLTNAKRVKNDEFYTQYSDIQKEIEAYLEYSPVFSVARWCIATATIRLRAISFAISCSISTILD</sequence>
<evidence type="ECO:0000313" key="1">
    <source>
        <dbReference type="EMBL" id="OGN30600.1"/>
    </source>
</evidence>
<proteinExistence type="predicted"/>
<dbReference type="EMBL" id="MGKS01000050">
    <property type="protein sequence ID" value="OGN30600.1"/>
    <property type="molecule type" value="Genomic_DNA"/>
</dbReference>
<evidence type="ECO:0000313" key="2">
    <source>
        <dbReference type="Proteomes" id="UP000177676"/>
    </source>
</evidence>
<dbReference type="Proteomes" id="UP000177676">
    <property type="component" value="Unassembled WGS sequence"/>
</dbReference>
<dbReference type="InterPro" id="IPR025247">
    <property type="entry name" value="EcoRI-like_methylase"/>
</dbReference>